<keyword evidence="2" id="KW-0648">Protein biosynthesis</keyword>
<gene>
    <name evidence="2" type="ORF">PANT_9d00292</name>
</gene>
<feature type="region of interest" description="Disordered" evidence="1">
    <location>
        <begin position="761"/>
        <end position="795"/>
    </location>
</feature>
<dbReference type="Proteomes" id="UP000011976">
    <property type="component" value="Unassembled WGS sequence"/>
</dbReference>
<dbReference type="STRING" id="1151754.M9LP61"/>
<feature type="compositionally biased region" description="Low complexity" evidence="1">
    <location>
        <begin position="100"/>
        <end position="110"/>
    </location>
</feature>
<dbReference type="AlphaFoldDB" id="M9LP61"/>
<keyword evidence="2" id="KW-0396">Initiation factor</keyword>
<dbReference type="OrthoDB" id="2550943at2759"/>
<feature type="compositionally biased region" description="Polar residues" evidence="1">
    <location>
        <begin position="69"/>
        <end position="92"/>
    </location>
</feature>
<name>M9LP61_PSEA3</name>
<evidence type="ECO:0000313" key="3">
    <source>
        <dbReference type="Proteomes" id="UP000011976"/>
    </source>
</evidence>
<dbReference type="GO" id="GO:0003743">
    <property type="term" value="F:translation initiation factor activity"/>
    <property type="evidence" value="ECO:0007669"/>
    <property type="project" value="UniProtKB-KW"/>
</dbReference>
<feature type="compositionally biased region" description="Acidic residues" evidence="1">
    <location>
        <begin position="705"/>
        <end position="714"/>
    </location>
</feature>
<proteinExistence type="predicted"/>
<reference evidence="3" key="1">
    <citation type="journal article" date="2013" name="Genome Announc.">
        <title>Genome sequence of the basidiomycetous yeast Pseudozyma antarctica T-34, a producer of the glycolipid biosurfactants mannosylerythritol lipids.</title>
        <authorList>
            <person name="Morita T."/>
            <person name="Koike H."/>
            <person name="Koyama Y."/>
            <person name="Hagiwara H."/>
            <person name="Ito E."/>
            <person name="Fukuoka T."/>
            <person name="Imura T."/>
            <person name="Machida M."/>
            <person name="Kitamoto D."/>
        </authorList>
    </citation>
    <scope>NUCLEOTIDE SEQUENCE [LARGE SCALE GENOMIC DNA]</scope>
    <source>
        <strain evidence="3">T-34</strain>
    </source>
</reference>
<accession>M9LP61</accession>
<organism evidence="2 3">
    <name type="scientific">Pseudozyma antarctica (strain T-34)</name>
    <name type="common">Yeast</name>
    <name type="synonym">Candida antarctica</name>
    <dbReference type="NCBI Taxonomy" id="1151754"/>
    <lineage>
        <taxon>Eukaryota</taxon>
        <taxon>Fungi</taxon>
        <taxon>Dikarya</taxon>
        <taxon>Basidiomycota</taxon>
        <taxon>Ustilaginomycotina</taxon>
        <taxon>Ustilaginomycetes</taxon>
        <taxon>Ustilaginales</taxon>
        <taxon>Ustilaginaceae</taxon>
        <taxon>Moesziomyces</taxon>
    </lineage>
</organism>
<feature type="region of interest" description="Disordered" evidence="1">
    <location>
        <begin position="34"/>
        <end position="170"/>
    </location>
</feature>
<protein>
    <submittedName>
        <fullName evidence="2">Translation initiation factor 2, beta subunit</fullName>
    </submittedName>
</protein>
<evidence type="ECO:0000256" key="1">
    <source>
        <dbReference type="SAM" id="MobiDB-lite"/>
    </source>
</evidence>
<feature type="compositionally biased region" description="Polar residues" evidence="1">
    <location>
        <begin position="35"/>
        <end position="44"/>
    </location>
</feature>
<sequence>MKKEDPPFARATRFVEASWSGEFLHFFGGTEEQPLKNNLTSTFASHPHLSSPHTVSSAAGKAGGDGSNNERCSSLSSGASRIVATSTSSQPLPSLRTTRRFTTSAAAHATNRPDSSSRPRSVEPLTEEVSDVEPTLEYLDSLKPRIRRPRKDQRPSRNAVNPFAKPSADVNPEDKLWERTQARINASFTRDQLALLGRAAKLPGSYSAKVRKDDLVRRIMVHRFGMLDAKERADRERQEELQRRSVRIGFRPAELYLLLARGSDKVRQEASRAHVTILLQSAAENDGAQDQLGFWIRGKDEGIARMSKWIEDFKHSMHTREEELTLFAPSDAPAVDASAAQAFPPELVRFILQLSTCFIEAGPLSDGKAKLSLTYLRERDAHKAVLLLRQYQDAAAEATQRIGAVAFRGSQVSGQEYAMLPFTPNEPTSWIKQADDALYGISSDLSFRVTHVPELNALSIFPVSKLSDMALSGWATQGDMDMSDPFGALYEAASLAVGEASEGRQVEYSASLGHLLYSSDALTLADEQVSEDELVAKLQDPLMAPRPGSWPLENFLEWAREFRARFGKEASRFVPATLFRSQKNVSFDIWLERQGYTLAPDAPRVGSEKVVLVYRPAEAAYAAPLNKLEVTLARKQDVDTEGGFIVEAARWVASAQSDVLVPERSADLRLGARILHPVDEQARTGVEQALTGYLSPPRDRAKETDGDEPLETTADEQRAAAASLAIDTGALPPLMLQLDGAAWALESATRHTMQQYHYRSSSTTFDASPAAKDSDTVSSAETDAEQAGETKPEQAVSQVLLREISQDLVTSSTTESLRLVWRLASSTNAPAWQSVVQPISALLDRHDMSIR</sequence>
<dbReference type="EMBL" id="DF196775">
    <property type="protein sequence ID" value="GAC73836.1"/>
    <property type="molecule type" value="Genomic_DNA"/>
</dbReference>
<feature type="region of interest" description="Disordered" evidence="1">
    <location>
        <begin position="694"/>
        <end position="715"/>
    </location>
</feature>
<evidence type="ECO:0000313" key="2">
    <source>
        <dbReference type="EMBL" id="GAC73836.1"/>
    </source>
</evidence>